<dbReference type="InterPro" id="IPR020843">
    <property type="entry name" value="ER"/>
</dbReference>
<dbReference type="SMART" id="SM00829">
    <property type="entry name" value="PKS_ER"/>
    <property type="match status" value="1"/>
</dbReference>
<proteinExistence type="predicted"/>
<evidence type="ECO:0000313" key="2">
    <source>
        <dbReference type="EMBL" id="GHF97220.1"/>
    </source>
</evidence>
<dbReference type="RefSeq" id="WP_189642228.1">
    <property type="nucleotide sequence ID" value="NZ_BNAL01000005.1"/>
</dbReference>
<dbReference type="Pfam" id="PF13602">
    <property type="entry name" value="ADH_zinc_N_2"/>
    <property type="match status" value="1"/>
</dbReference>
<protein>
    <submittedName>
        <fullName evidence="2">NADPH:quinone oxidoreductase</fullName>
    </submittedName>
</protein>
<dbReference type="Gene3D" id="3.90.180.10">
    <property type="entry name" value="Medium-chain alcohol dehydrogenases, catalytic domain"/>
    <property type="match status" value="1"/>
</dbReference>
<dbReference type="Gene3D" id="3.40.50.720">
    <property type="entry name" value="NAD(P)-binding Rossmann-like Domain"/>
    <property type="match status" value="1"/>
</dbReference>
<dbReference type="Proteomes" id="UP000632154">
    <property type="component" value="Unassembled WGS sequence"/>
</dbReference>
<name>A0ABQ3JZN8_9DEIO</name>
<feature type="domain" description="Enoyl reductase (ER)" evidence="1">
    <location>
        <begin position="11"/>
        <end position="331"/>
    </location>
</feature>
<dbReference type="CDD" id="cd05289">
    <property type="entry name" value="MDR_like_2"/>
    <property type="match status" value="1"/>
</dbReference>
<comment type="caution">
    <text evidence="2">The sequence shown here is derived from an EMBL/GenBank/DDBJ whole genome shotgun (WGS) entry which is preliminary data.</text>
</comment>
<accession>A0ABQ3JZN8</accession>
<organism evidence="2 3">
    <name type="scientific">Deinococcus piscis</name>
    <dbReference type="NCBI Taxonomy" id="394230"/>
    <lineage>
        <taxon>Bacteria</taxon>
        <taxon>Thermotogati</taxon>
        <taxon>Deinococcota</taxon>
        <taxon>Deinococci</taxon>
        <taxon>Deinococcales</taxon>
        <taxon>Deinococcaceae</taxon>
        <taxon>Deinococcus</taxon>
    </lineage>
</organism>
<evidence type="ECO:0000259" key="1">
    <source>
        <dbReference type="SMART" id="SM00829"/>
    </source>
</evidence>
<evidence type="ECO:0000313" key="3">
    <source>
        <dbReference type="Proteomes" id="UP000632154"/>
    </source>
</evidence>
<dbReference type="PANTHER" id="PTHR11695">
    <property type="entry name" value="ALCOHOL DEHYDROGENASE RELATED"/>
    <property type="match status" value="1"/>
</dbReference>
<dbReference type="InterPro" id="IPR036291">
    <property type="entry name" value="NAD(P)-bd_dom_sf"/>
</dbReference>
<reference evidence="3" key="1">
    <citation type="journal article" date="2019" name="Int. J. Syst. Evol. Microbiol.">
        <title>The Global Catalogue of Microorganisms (GCM) 10K type strain sequencing project: providing services to taxonomists for standard genome sequencing and annotation.</title>
        <authorList>
            <consortium name="The Broad Institute Genomics Platform"/>
            <consortium name="The Broad Institute Genome Sequencing Center for Infectious Disease"/>
            <person name="Wu L."/>
            <person name="Ma J."/>
        </authorList>
    </citation>
    <scope>NUCLEOTIDE SEQUENCE [LARGE SCALE GENOMIC DNA]</scope>
    <source>
        <strain evidence="3">CGMCC 1.18439</strain>
    </source>
</reference>
<dbReference type="InterPro" id="IPR011032">
    <property type="entry name" value="GroES-like_sf"/>
</dbReference>
<dbReference type="InterPro" id="IPR013154">
    <property type="entry name" value="ADH-like_N"/>
</dbReference>
<dbReference type="PANTHER" id="PTHR11695:SF294">
    <property type="entry name" value="RETICULON-4-INTERACTING PROTEIN 1, MITOCHONDRIAL"/>
    <property type="match status" value="1"/>
</dbReference>
<dbReference type="Pfam" id="PF08240">
    <property type="entry name" value="ADH_N"/>
    <property type="match status" value="1"/>
</dbReference>
<dbReference type="SUPFAM" id="SSF51735">
    <property type="entry name" value="NAD(P)-binding Rossmann-fold domains"/>
    <property type="match status" value="1"/>
</dbReference>
<gene>
    <name evidence="2" type="ORF">GCM10017783_06300</name>
</gene>
<dbReference type="EMBL" id="BNAL01000005">
    <property type="protein sequence ID" value="GHF97220.1"/>
    <property type="molecule type" value="Genomic_DNA"/>
</dbReference>
<sequence length="336" mass="36298">MNKAFYISKYGGPEVMEWGEFPPAPLGPKDVRIQIHAASVNPLDWRIRSGALKVILPYTFPLILGNDCSGVVSEVGREVTRFKVGDAVYSRVQDDRIGTFAQEIVTAEAAVAHKPTNLTHAEAASLPMVLLTAHQVLTEAAPLRAGQSVLIHGGAGAVGSMAIQVARHLGLRVATTVSGKDTDFVKGLGAETVVDYRTQKFEDVVRGMDAVLDGIGMENLLRSFQTVNPGATVVSISDGPDVQTAKSRGLSPLLWPVFMALSAKPNAAARKAQAHYRYWFMHTDGGRLESLTPLLENGTLRPHLDRIFPFEQTAQALAYAESGKAKGKVVIQMRDE</sequence>
<keyword evidence="3" id="KW-1185">Reference proteome</keyword>
<dbReference type="SUPFAM" id="SSF50129">
    <property type="entry name" value="GroES-like"/>
    <property type="match status" value="1"/>
</dbReference>
<dbReference type="InterPro" id="IPR050700">
    <property type="entry name" value="YIM1/Zinc_Alcohol_DH_Fams"/>
</dbReference>